<dbReference type="InterPro" id="IPR036237">
    <property type="entry name" value="Xyl_isomerase-like_sf"/>
</dbReference>
<dbReference type="EMBL" id="BART01032159">
    <property type="protein sequence ID" value="GAH07951.1"/>
    <property type="molecule type" value="Genomic_DNA"/>
</dbReference>
<organism evidence="2">
    <name type="scientific">marine sediment metagenome</name>
    <dbReference type="NCBI Taxonomy" id="412755"/>
    <lineage>
        <taxon>unclassified sequences</taxon>
        <taxon>metagenomes</taxon>
        <taxon>ecological metagenomes</taxon>
    </lineage>
</organism>
<evidence type="ECO:0000313" key="2">
    <source>
        <dbReference type="EMBL" id="GAH07951.1"/>
    </source>
</evidence>
<feature type="domain" description="Xylose isomerase-like TIM barrel" evidence="1">
    <location>
        <begin position="2"/>
        <end position="89"/>
    </location>
</feature>
<evidence type="ECO:0000259" key="1">
    <source>
        <dbReference type="Pfam" id="PF01261"/>
    </source>
</evidence>
<dbReference type="Pfam" id="PF01261">
    <property type="entry name" value="AP_endonuc_2"/>
    <property type="match status" value="1"/>
</dbReference>
<gene>
    <name evidence="2" type="ORF">S01H4_55668</name>
</gene>
<dbReference type="AlphaFoldDB" id="X1CI39"/>
<dbReference type="Gene3D" id="3.20.20.150">
    <property type="entry name" value="Divalent-metal-dependent TIM barrel enzymes"/>
    <property type="match status" value="1"/>
</dbReference>
<reference evidence="2" key="1">
    <citation type="journal article" date="2014" name="Front. Microbiol.">
        <title>High frequency of phylogenetically diverse reductive dehalogenase-homologous genes in deep subseafloor sedimentary metagenomes.</title>
        <authorList>
            <person name="Kawai M."/>
            <person name="Futagami T."/>
            <person name="Toyoda A."/>
            <person name="Takaki Y."/>
            <person name="Nishi S."/>
            <person name="Hori S."/>
            <person name="Arai W."/>
            <person name="Tsubouchi T."/>
            <person name="Morono Y."/>
            <person name="Uchiyama I."/>
            <person name="Ito T."/>
            <person name="Fujiyama A."/>
            <person name="Inagaki F."/>
            <person name="Takami H."/>
        </authorList>
    </citation>
    <scope>NUCLEOTIDE SEQUENCE</scope>
    <source>
        <strain evidence="2">Expedition CK06-06</strain>
    </source>
</reference>
<feature type="non-terminal residue" evidence="2">
    <location>
        <position position="101"/>
    </location>
</feature>
<comment type="caution">
    <text evidence="2">The sequence shown here is derived from an EMBL/GenBank/DDBJ whole genome shotgun (WGS) entry which is preliminary data.</text>
</comment>
<accession>X1CI39</accession>
<proteinExistence type="predicted"/>
<protein>
    <recommendedName>
        <fullName evidence="1">Xylose isomerase-like TIM barrel domain-containing protein</fullName>
    </recommendedName>
</protein>
<name>X1CI39_9ZZZZ</name>
<dbReference type="SUPFAM" id="SSF51658">
    <property type="entry name" value="Xylose isomerase-like"/>
    <property type="match status" value="1"/>
</dbReference>
<dbReference type="InterPro" id="IPR013022">
    <property type="entry name" value="Xyl_isomerase-like_TIM-brl"/>
</dbReference>
<sequence length="101" mass="12205">MLINKVKEENVGVLIDIGHSYMAYENPAESVILADMHDKLYYVELNDNYRSWDDDMMVGTIHFWETIEFLYWLDEIGYRDWYNFDIFPYREDGFEVVRANS</sequence>